<name>A0A0R0C6S9_9GAMM</name>
<organism evidence="7 8">
    <name type="scientific">Stenotrophomonas terrae</name>
    <dbReference type="NCBI Taxonomy" id="405446"/>
    <lineage>
        <taxon>Bacteria</taxon>
        <taxon>Pseudomonadati</taxon>
        <taxon>Pseudomonadota</taxon>
        <taxon>Gammaproteobacteria</taxon>
        <taxon>Lysobacterales</taxon>
        <taxon>Lysobacteraceae</taxon>
        <taxon>Stenotrophomonas</taxon>
    </lineage>
</organism>
<proteinExistence type="predicted"/>
<evidence type="ECO:0000256" key="6">
    <source>
        <dbReference type="SAM" id="Phobius"/>
    </source>
</evidence>
<keyword evidence="2" id="KW-1003">Cell membrane</keyword>
<evidence type="ECO:0000313" key="8">
    <source>
        <dbReference type="Proteomes" id="UP000051863"/>
    </source>
</evidence>
<keyword evidence="3 6" id="KW-0812">Transmembrane</keyword>
<comment type="caution">
    <text evidence="7">The sequence shown here is derived from an EMBL/GenBank/DDBJ whole genome shotgun (WGS) entry which is preliminary data.</text>
</comment>
<dbReference type="Proteomes" id="UP000051863">
    <property type="component" value="Unassembled WGS sequence"/>
</dbReference>
<protein>
    <recommendedName>
        <fullName evidence="9">LrgA</fullName>
    </recommendedName>
</protein>
<dbReference type="PANTHER" id="PTHR33931:SF2">
    <property type="entry name" value="HOLIN-LIKE PROTEIN CIDA"/>
    <property type="match status" value="1"/>
</dbReference>
<evidence type="ECO:0000256" key="2">
    <source>
        <dbReference type="ARBA" id="ARBA00022475"/>
    </source>
</evidence>
<evidence type="ECO:0008006" key="9">
    <source>
        <dbReference type="Google" id="ProtNLM"/>
    </source>
</evidence>
<keyword evidence="8" id="KW-1185">Reference proteome</keyword>
<accession>A0A0R0C6S9</accession>
<dbReference type="GO" id="GO:0005886">
    <property type="term" value="C:plasma membrane"/>
    <property type="evidence" value="ECO:0007669"/>
    <property type="project" value="UniProtKB-SubCell"/>
</dbReference>
<feature type="transmembrane region" description="Helical" evidence="6">
    <location>
        <begin position="21"/>
        <end position="37"/>
    </location>
</feature>
<comment type="subcellular location">
    <subcellularLocation>
        <location evidence="1">Cell membrane</location>
        <topology evidence="1">Multi-pass membrane protein</topology>
    </subcellularLocation>
</comment>
<feature type="transmembrane region" description="Helical" evidence="6">
    <location>
        <begin position="43"/>
        <end position="64"/>
    </location>
</feature>
<evidence type="ECO:0000256" key="5">
    <source>
        <dbReference type="ARBA" id="ARBA00023136"/>
    </source>
</evidence>
<dbReference type="PATRIC" id="fig|405446.3.peg.3707"/>
<feature type="transmembrane region" description="Helical" evidence="6">
    <location>
        <begin position="101"/>
        <end position="131"/>
    </location>
</feature>
<dbReference type="Pfam" id="PF03788">
    <property type="entry name" value="LrgA"/>
    <property type="match status" value="1"/>
</dbReference>
<keyword evidence="4 6" id="KW-1133">Transmembrane helix</keyword>
<evidence type="ECO:0000256" key="3">
    <source>
        <dbReference type="ARBA" id="ARBA00022692"/>
    </source>
</evidence>
<evidence type="ECO:0000256" key="1">
    <source>
        <dbReference type="ARBA" id="ARBA00004651"/>
    </source>
</evidence>
<keyword evidence="5 6" id="KW-0472">Membrane</keyword>
<feature type="transmembrane region" description="Helical" evidence="6">
    <location>
        <begin position="76"/>
        <end position="95"/>
    </location>
</feature>
<dbReference type="PANTHER" id="PTHR33931">
    <property type="entry name" value="HOLIN-LIKE PROTEIN CIDA-RELATED"/>
    <property type="match status" value="1"/>
</dbReference>
<reference evidence="7 8" key="1">
    <citation type="submission" date="2015-05" db="EMBL/GenBank/DDBJ databases">
        <title>Genome sequencing and analysis of members of genus Stenotrophomonas.</title>
        <authorList>
            <person name="Patil P.P."/>
            <person name="Midha S."/>
            <person name="Patil P.B."/>
        </authorList>
    </citation>
    <scope>NUCLEOTIDE SEQUENCE [LARGE SCALE GENOMIC DNA]</scope>
    <source>
        <strain evidence="7 8">DSM 18941</strain>
    </source>
</reference>
<sequence length="139" mass="15621">MEMFLLSLRRGRLGLKRRVRRSTWLQIGVLVAIWLLADGLMRALGLPVPGGIVGLVVLLLAFALRWLSPRSFAQGAQWLVAEMLLFFVPAAMILLDNRQMFGWLGLKLLLVVVGGTVLVMAATALTVEWLFRRSQRNEH</sequence>
<dbReference type="InterPro" id="IPR005538">
    <property type="entry name" value="LrgA/CidA"/>
</dbReference>
<evidence type="ECO:0000313" key="7">
    <source>
        <dbReference type="EMBL" id="KRG62258.1"/>
    </source>
</evidence>
<evidence type="ECO:0000256" key="4">
    <source>
        <dbReference type="ARBA" id="ARBA00022989"/>
    </source>
</evidence>
<dbReference type="AlphaFoldDB" id="A0A0R0C6S9"/>
<gene>
    <name evidence="7" type="ORF">ABB27_18425</name>
</gene>
<dbReference type="EMBL" id="LDJJ01000086">
    <property type="protein sequence ID" value="KRG62258.1"/>
    <property type="molecule type" value="Genomic_DNA"/>
</dbReference>